<evidence type="ECO:0000259" key="2">
    <source>
        <dbReference type="Pfam" id="PF01551"/>
    </source>
</evidence>
<dbReference type="EMBL" id="JBHRYR010000002">
    <property type="protein sequence ID" value="MFC3852402.1"/>
    <property type="molecule type" value="Genomic_DNA"/>
</dbReference>
<keyword evidence="1" id="KW-0472">Membrane</keyword>
<keyword evidence="1" id="KW-0812">Transmembrane</keyword>
<dbReference type="Pfam" id="PF01551">
    <property type="entry name" value="Peptidase_M23"/>
    <property type="match status" value="1"/>
</dbReference>
<dbReference type="EC" id="3.4.24.-" evidence="3"/>
<keyword evidence="1" id="KW-1133">Transmembrane helix</keyword>
<evidence type="ECO:0000313" key="4">
    <source>
        <dbReference type="Proteomes" id="UP001595617"/>
    </source>
</evidence>
<name>A0ABV7ZV65_9GAMM</name>
<dbReference type="InterPro" id="IPR050570">
    <property type="entry name" value="Cell_wall_metabolism_enzyme"/>
</dbReference>
<protein>
    <submittedName>
        <fullName evidence="3">M23 family metallopeptidase</fullName>
        <ecNumber evidence="3">3.4.24.-</ecNumber>
    </submittedName>
</protein>
<dbReference type="GO" id="GO:0016787">
    <property type="term" value="F:hydrolase activity"/>
    <property type="evidence" value="ECO:0007669"/>
    <property type="project" value="UniProtKB-KW"/>
</dbReference>
<feature type="domain" description="M23ase beta-sheet core" evidence="2">
    <location>
        <begin position="206"/>
        <end position="299"/>
    </location>
</feature>
<dbReference type="PANTHER" id="PTHR21666:SF291">
    <property type="entry name" value="STAGE II SPORULATION PROTEIN Q"/>
    <property type="match status" value="1"/>
</dbReference>
<organism evidence="3 4">
    <name type="scientific">Saccharospirillum mangrovi</name>
    <dbReference type="NCBI Taxonomy" id="2161747"/>
    <lineage>
        <taxon>Bacteria</taxon>
        <taxon>Pseudomonadati</taxon>
        <taxon>Pseudomonadota</taxon>
        <taxon>Gammaproteobacteria</taxon>
        <taxon>Oceanospirillales</taxon>
        <taxon>Saccharospirillaceae</taxon>
        <taxon>Saccharospirillum</taxon>
    </lineage>
</organism>
<comment type="caution">
    <text evidence="3">The sequence shown here is derived from an EMBL/GenBank/DDBJ whole genome shotgun (WGS) entry which is preliminary data.</text>
</comment>
<dbReference type="InterPro" id="IPR016047">
    <property type="entry name" value="M23ase_b-sheet_dom"/>
</dbReference>
<sequence>MDIILVSRRHGSSTHIPRWLGKLVLPAFVVLLGSAFYGGYRVGAPIHEMALSRDAMSQWESEIQSQKAEVEKVSRLTYEQLDALTVRVAELQARLTRVDALGERLVEVAGLQDGEFDFTMVPGVGGPELSSEGMAYRPPSFTEALDQLDDHIVSRSYQLSILESVLQNRNIDAQTFVAGRPVGSGSWMSSRFGYRTDPFTGRITWHNGLDFAGRQGIDVMSVASGVVVYSGDRGGYGNTVDINHGGGYVTRYAHNKELLVNVGDIVEKGQPIATLGSTGRSTAPHVHFEVFLNGRAVDPAPYITRRMN</sequence>
<reference evidence="4" key="1">
    <citation type="journal article" date="2019" name="Int. J. Syst. Evol. Microbiol.">
        <title>The Global Catalogue of Microorganisms (GCM) 10K type strain sequencing project: providing services to taxonomists for standard genome sequencing and annotation.</title>
        <authorList>
            <consortium name="The Broad Institute Genomics Platform"/>
            <consortium name="The Broad Institute Genome Sequencing Center for Infectious Disease"/>
            <person name="Wu L."/>
            <person name="Ma J."/>
        </authorList>
    </citation>
    <scope>NUCLEOTIDE SEQUENCE [LARGE SCALE GENOMIC DNA]</scope>
    <source>
        <strain evidence="4">IBRC 10765</strain>
    </source>
</reference>
<dbReference type="Proteomes" id="UP001595617">
    <property type="component" value="Unassembled WGS sequence"/>
</dbReference>
<dbReference type="Gene3D" id="2.70.70.10">
    <property type="entry name" value="Glucose Permease (Domain IIA)"/>
    <property type="match status" value="1"/>
</dbReference>
<dbReference type="InterPro" id="IPR011055">
    <property type="entry name" value="Dup_hybrid_motif"/>
</dbReference>
<proteinExistence type="predicted"/>
<feature type="transmembrane region" description="Helical" evidence="1">
    <location>
        <begin position="20"/>
        <end position="40"/>
    </location>
</feature>
<evidence type="ECO:0000256" key="1">
    <source>
        <dbReference type="SAM" id="Phobius"/>
    </source>
</evidence>
<dbReference type="PANTHER" id="PTHR21666">
    <property type="entry name" value="PEPTIDASE-RELATED"/>
    <property type="match status" value="1"/>
</dbReference>
<dbReference type="SUPFAM" id="SSF51261">
    <property type="entry name" value="Duplicated hybrid motif"/>
    <property type="match status" value="1"/>
</dbReference>
<keyword evidence="4" id="KW-1185">Reference proteome</keyword>
<keyword evidence="3" id="KW-0378">Hydrolase</keyword>
<dbReference type="RefSeq" id="WP_380694496.1">
    <property type="nucleotide sequence ID" value="NZ_JBHRYR010000002.1"/>
</dbReference>
<accession>A0ABV7ZV65</accession>
<dbReference type="CDD" id="cd12797">
    <property type="entry name" value="M23_peptidase"/>
    <property type="match status" value="1"/>
</dbReference>
<evidence type="ECO:0000313" key="3">
    <source>
        <dbReference type="EMBL" id="MFC3852402.1"/>
    </source>
</evidence>
<gene>
    <name evidence="3" type="ORF">ACFOOG_06100</name>
</gene>